<proteinExistence type="predicted"/>
<evidence type="ECO:0000313" key="2">
    <source>
        <dbReference type="EMBL" id="TKC96522.1"/>
    </source>
</evidence>
<keyword evidence="3" id="KW-1185">Reference proteome</keyword>
<dbReference type="Proteomes" id="UP000309215">
    <property type="component" value="Unassembled WGS sequence"/>
</dbReference>
<evidence type="ECO:0008006" key="4">
    <source>
        <dbReference type="Google" id="ProtNLM"/>
    </source>
</evidence>
<reference evidence="2 3" key="1">
    <citation type="submission" date="2019-04" db="EMBL/GenBank/DDBJ databases">
        <authorList>
            <person name="Li Y."/>
            <person name="Wang J."/>
        </authorList>
    </citation>
    <scope>NUCLEOTIDE SEQUENCE [LARGE SCALE GENOMIC DNA]</scope>
    <source>
        <strain evidence="2 3">DSM 14668</strain>
    </source>
</reference>
<dbReference type="AlphaFoldDB" id="A0A4V5PMB3"/>
<dbReference type="RefSeq" id="WP_136935364.1">
    <property type="nucleotide sequence ID" value="NZ_SSMQ01000085.1"/>
</dbReference>
<feature type="signal peptide" evidence="1">
    <location>
        <begin position="1"/>
        <end position="23"/>
    </location>
</feature>
<dbReference type="EMBL" id="SSMQ01000085">
    <property type="protein sequence ID" value="TKC96522.1"/>
    <property type="molecule type" value="Genomic_DNA"/>
</dbReference>
<evidence type="ECO:0000256" key="1">
    <source>
        <dbReference type="SAM" id="SignalP"/>
    </source>
</evidence>
<dbReference type="OrthoDB" id="370541at2"/>
<keyword evidence="1" id="KW-0732">Signal</keyword>
<feature type="chain" id="PRO_5020747935" description="LysM domain-containing protein" evidence="1">
    <location>
        <begin position="24"/>
        <end position="243"/>
    </location>
</feature>
<protein>
    <recommendedName>
        <fullName evidence="4">LysM domain-containing protein</fullName>
    </recommendedName>
</protein>
<organism evidence="2 3">
    <name type="scientific">Polyangium fumosum</name>
    <dbReference type="NCBI Taxonomy" id="889272"/>
    <lineage>
        <taxon>Bacteria</taxon>
        <taxon>Pseudomonadati</taxon>
        <taxon>Myxococcota</taxon>
        <taxon>Polyangia</taxon>
        <taxon>Polyangiales</taxon>
        <taxon>Polyangiaceae</taxon>
        <taxon>Polyangium</taxon>
    </lineage>
</organism>
<sequence>MKMFRRALMVAMLVAGTCTVASAGQPNELVYEITDSDTLYLVATRYYGDPAAFKLIFKKNEAVLREAHDKYMLDAAKRGVPPKPFGTGTIWPKTRIVLPQELATPAGVLYERRSLPLKREIAEMIARKKRVDLDDLGQIATEMRPLGIRPPQPTPALPGYAQVSAASSAVARETPPKWFGQPENELHRCAVAVCGKFQSLCYYECLGVAKRFLDGGASCSHLPATLPYDQPEASARDCSAMLE</sequence>
<evidence type="ECO:0000313" key="3">
    <source>
        <dbReference type="Proteomes" id="UP000309215"/>
    </source>
</evidence>
<name>A0A4V5PMB3_9BACT</name>
<accession>A0A4V5PMB3</accession>
<gene>
    <name evidence="2" type="ORF">E8A74_45130</name>
</gene>
<comment type="caution">
    <text evidence="2">The sequence shown here is derived from an EMBL/GenBank/DDBJ whole genome shotgun (WGS) entry which is preliminary data.</text>
</comment>